<reference evidence="1 2" key="1">
    <citation type="submission" date="2017-12" db="EMBL/GenBank/DDBJ databases">
        <title>Sequencing, de novo assembly and annotation of complete genome of a new Thraustochytrid species, strain FCC1311.</title>
        <authorList>
            <person name="Sedici K."/>
            <person name="Godart F."/>
            <person name="Aiese Cigliano R."/>
            <person name="Sanseverino W."/>
            <person name="Barakat M."/>
            <person name="Ortet P."/>
            <person name="Marechal E."/>
            <person name="Cagnac O."/>
            <person name="Amato A."/>
        </authorList>
    </citation>
    <scope>NUCLEOTIDE SEQUENCE [LARGE SCALE GENOMIC DNA]</scope>
</reference>
<organism evidence="1 2">
    <name type="scientific">Hondaea fermentalgiana</name>
    <dbReference type="NCBI Taxonomy" id="2315210"/>
    <lineage>
        <taxon>Eukaryota</taxon>
        <taxon>Sar</taxon>
        <taxon>Stramenopiles</taxon>
        <taxon>Bigyra</taxon>
        <taxon>Labyrinthulomycetes</taxon>
        <taxon>Thraustochytrida</taxon>
        <taxon>Thraustochytriidae</taxon>
        <taxon>Hondaea</taxon>
    </lineage>
</organism>
<dbReference type="InParanoid" id="A0A2R5GW71"/>
<dbReference type="Proteomes" id="UP000241890">
    <property type="component" value="Unassembled WGS sequence"/>
</dbReference>
<name>A0A2R5GW71_9STRA</name>
<comment type="caution">
    <text evidence="1">The sequence shown here is derived from an EMBL/GenBank/DDBJ whole genome shotgun (WGS) entry which is preliminary data.</text>
</comment>
<accession>A0A2R5GW71</accession>
<evidence type="ECO:0000313" key="2">
    <source>
        <dbReference type="Proteomes" id="UP000241890"/>
    </source>
</evidence>
<protein>
    <submittedName>
        <fullName evidence="1">Uncharacterized protein</fullName>
    </submittedName>
</protein>
<dbReference type="EMBL" id="BEYU01000202">
    <property type="protein sequence ID" value="GBG34579.1"/>
    <property type="molecule type" value="Genomic_DNA"/>
</dbReference>
<sequence length="716" mass="81243">MPTFKPRTNEEKQAWSAKGKLAKTVGAAIQRVNGTVYYALCCARTRTSVAKCDNNEFVEKATASLNEFEASILRCTTRRDELVRSAMGDVYNEEHWSQLYDATMKINEEIESYQEYYCQHCPPVQWFPGEDIGMGDNVVAQLLLARFNGAVTHHDDEEIEQGERIFIQKMRELLRQDNTIAMGLFMLLGVHIGRNDDDLFTDVETGEFDAIFNSALARIADAGLPFDGGVIVRILKYFHYDDPDLNVLQALALRSPNVATYLQLGDELRTPDDPAYKVRLLRAILEYPTLETESFKGPLSNVVVSLLRSDGLQQDEVVALGPSVIAMVNRVFTTATSANPIGRCPSEFDRWFGIKDAPTPTSDLDNAIMILLAFVQWSTIHVPVDIIMRIRSMMRTSVAARVYVLATTSDDAIFRSMMKDPRLAEQPMHFEPFITHDDESVRAKYLRAIGQLNPALTYALFTTKEYEVQRSLAHIQWKLEAARQFRVELGYMSMLATEEHCLEIARAMEWSEYMDPSLHFLMSENPSFLDALFRSKQFVHWLKLMGKPFDVTAMMMLWDRSTWSAWYPLMFPEFKDDANITFACALQDNMEGKCVVFNTVDGTGARQHHTNATSTTIPVKNLVSISGLFATRFSASSKRQWTKIDLTSDFPGNVRVFNIFKLLIQQGSLSNVGFYSLYELFAVIKALDYYEMPTFIPLVEYQGEPAAAMKDEFGSP</sequence>
<evidence type="ECO:0000313" key="1">
    <source>
        <dbReference type="EMBL" id="GBG34579.1"/>
    </source>
</evidence>
<dbReference type="AlphaFoldDB" id="A0A2R5GW71"/>
<keyword evidence="2" id="KW-1185">Reference proteome</keyword>
<gene>
    <name evidence="1" type="ORF">FCC1311_108002</name>
</gene>
<proteinExistence type="predicted"/>